<dbReference type="Proteomes" id="UP000634660">
    <property type="component" value="Unassembled WGS sequence"/>
</dbReference>
<keyword evidence="1" id="KW-1133">Transmembrane helix</keyword>
<gene>
    <name evidence="2" type="ORF">GCM10010371_58130</name>
</gene>
<proteinExistence type="predicted"/>
<keyword evidence="1" id="KW-0472">Membrane</keyword>
<reference evidence="2" key="2">
    <citation type="submission" date="2020-09" db="EMBL/GenBank/DDBJ databases">
        <authorList>
            <person name="Sun Q."/>
            <person name="Ohkuma M."/>
        </authorList>
    </citation>
    <scope>NUCLEOTIDE SEQUENCE</scope>
    <source>
        <strain evidence="2">JCM 4834</strain>
    </source>
</reference>
<feature type="transmembrane region" description="Helical" evidence="1">
    <location>
        <begin position="65"/>
        <end position="85"/>
    </location>
</feature>
<feature type="transmembrane region" description="Helical" evidence="1">
    <location>
        <begin position="92"/>
        <end position="111"/>
    </location>
</feature>
<dbReference type="Pfam" id="PF17197">
    <property type="entry name" value="DUF5134"/>
    <property type="match status" value="1"/>
</dbReference>
<organism evidence="2 3">
    <name type="scientific">Streptomyces subrutilus</name>
    <dbReference type="NCBI Taxonomy" id="36818"/>
    <lineage>
        <taxon>Bacteria</taxon>
        <taxon>Bacillati</taxon>
        <taxon>Actinomycetota</taxon>
        <taxon>Actinomycetes</taxon>
        <taxon>Kitasatosporales</taxon>
        <taxon>Streptomycetaceae</taxon>
        <taxon>Streptomyces</taxon>
    </lineage>
</organism>
<evidence type="ECO:0000256" key="1">
    <source>
        <dbReference type="SAM" id="Phobius"/>
    </source>
</evidence>
<comment type="caution">
    <text evidence="2">The sequence shown here is derived from an EMBL/GenBank/DDBJ whole genome shotgun (WGS) entry which is preliminary data.</text>
</comment>
<dbReference type="AlphaFoldDB" id="A0A918VDQ0"/>
<feature type="transmembrane region" description="Helical" evidence="1">
    <location>
        <begin position="12"/>
        <end position="30"/>
    </location>
</feature>
<keyword evidence="1" id="KW-0812">Transmembrane</keyword>
<sequence length="211" mass="20323">MHGPAMSLPASVSSWLLVLLCAASGAYCLVRAGRAGRAARGAAAGEAVMGLGMALMAVPPGTGPWGPPVLLAVFCGTALHALWLLREGAHHAHHLVGSLAMAYMALTMTGGGPAAGHGGGHGAGHGAGPPVLTGALLLYFAGYVLLAGARLVVSGGGAAVAAGGPGGTAAGLATGPPDPALHAGTPLRSAELTRACRLAMAIGTLAMLLAL</sequence>
<protein>
    <submittedName>
        <fullName evidence="2">DUF5134 domain-containing protein</fullName>
    </submittedName>
</protein>
<feature type="transmembrane region" description="Helical" evidence="1">
    <location>
        <begin position="42"/>
        <end position="59"/>
    </location>
</feature>
<dbReference type="InterPro" id="IPR033458">
    <property type="entry name" value="DUF5134"/>
</dbReference>
<name>A0A918VDQ0_9ACTN</name>
<reference evidence="2" key="1">
    <citation type="journal article" date="2014" name="Int. J. Syst. Evol. Microbiol.">
        <title>Complete genome sequence of Corynebacterium casei LMG S-19264T (=DSM 44701T), isolated from a smear-ripened cheese.</title>
        <authorList>
            <consortium name="US DOE Joint Genome Institute (JGI-PGF)"/>
            <person name="Walter F."/>
            <person name="Albersmeier A."/>
            <person name="Kalinowski J."/>
            <person name="Ruckert C."/>
        </authorList>
    </citation>
    <scope>NUCLEOTIDE SEQUENCE</scope>
    <source>
        <strain evidence="2">JCM 4834</strain>
    </source>
</reference>
<evidence type="ECO:0000313" key="3">
    <source>
        <dbReference type="Proteomes" id="UP000634660"/>
    </source>
</evidence>
<accession>A0A918VDQ0</accession>
<evidence type="ECO:0000313" key="2">
    <source>
        <dbReference type="EMBL" id="GGZ90549.1"/>
    </source>
</evidence>
<feature type="transmembrane region" description="Helical" evidence="1">
    <location>
        <begin position="131"/>
        <end position="153"/>
    </location>
</feature>
<dbReference type="EMBL" id="BMVX01000029">
    <property type="protein sequence ID" value="GGZ90549.1"/>
    <property type="molecule type" value="Genomic_DNA"/>
</dbReference>